<dbReference type="InterPro" id="IPR000297">
    <property type="entry name" value="PPIase_PpiC"/>
</dbReference>
<dbReference type="EMBL" id="FOJY01000017">
    <property type="protein sequence ID" value="SFB28011.1"/>
    <property type="molecule type" value="Genomic_DNA"/>
</dbReference>
<dbReference type="InterPro" id="IPR046357">
    <property type="entry name" value="PPIase_dom_sf"/>
</dbReference>
<keyword evidence="4" id="KW-1185">Reference proteome</keyword>
<dbReference type="STRING" id="1120918.SAMN05216249_1174"/>
<dbReference type="PROSITE" id="PS50198">
    <property type="entry name" value="PPIC_PPIASE_2"/>
    <property type="match status" value="1"/>
</dbReference>
<accession>A0A1I0ZR76</accession>
<feature type="domain" description="PpiC" evidence="2">
    <location>
        <begin position="204"/>
        <end position="289"/>
    </location>
</feature>
<organism evidence="3 4">
    <name type="scientific">Acetitomaculum ruminis DSM 5522</name>
    <dbReference type="NCBI Taxonomy" id="1120918"/>
    <lineage>
        <taxon>Bacteria</taxon>
        <taxon>Bacillati</taxon>
        <taxon>Bacillota</taxon>
        <taxon>Clostridia</taxon>
        <taxon>Lachnospirales</taxon>
        <taxon>Lachnospiraceae</taxon>
        <taxon>Acetitomaculum</taxon>
    </lineage>
</organism>
<dbReference type="Proteomes" id="UP000198838">
    <property type="component" value="Unassembled WGS sequence"/>
</dbReference>
<reference evidence="3 4" key="1">
    <citation type="submission" date="2016-10" db="EMBL/GenBank/DDBJ databases">
        <authorList>
            <person name="de Groot N.N."/>
        </authorList>
    </citation>
    <scope>NUCLEOTIDE SEQUENCE [LARGE SCALE GENOMIC DNA]</scope>
    <source>
        <strain evidence="3 4">DSM 5522</strain>
    </source>
</reference>
<dbReference type="RefSeq" id="WP_092873558.1">
    <property type="nucleotide sequence ID" value="NZ_FOJY01000017.1"/>
</dbReference>
<dbReference type="InterPro" id="IPR050245">
    <property type="entry name" value="PrsA_foldase"/>
</dbReference>
<sequence>MKKTIVCLMAVLIVAVNIIGCGKNSSNNQENLFTLGKIDCSKSEAKVFLLANQMLYEKVLGSGHLDQEAGSLNNAKDLTKDESANSAMTLKEVIKEKSMSELIRIKCLLNMAKEDNTELTKEESNKADSNASKYFKSLSKEEKEYINLEENDLKTVFEDYTLAMKEYSQKTKDIKCDISKDDAKTISIEEIFWPTTTLSKDGKVVKEEKSMIESIKKKMEGALSEIESGSDFSYVAGKYNQASKSRQDIYLGDNVLPEDIEKEAFKLKKDEVSKLLKSKDGYYIIKCVETDNKELSEKNYEKMLKDYKESEFEKDYETFLDSLSSNLNEKEWKALDLMEATDTSKETFFDFANIN</sequence>
<dbReference type="PANTHER" id="PTHR47245:SF2">
    <property type="entry name" value="PEPTIDYL-PROLYL CIS-TRANS ISOMERASE HP_0175-RELATED"/>
    <property type="match status" value="1"/>
</dbReference>
<protein>
    <submittedName>
        <fullName evidence="3">PPIC-type PPIASE domain-containing protein</fullName>
    </submittedName>
</protein>
<name>A0A1I0ZR76_9FIRM</name>
<evidence type="ECO:0000256" key="1">
    <source>
        <dbReference type="PROSITE-ProRule" id="PRU00278"/>
    </source>
</evidence>
<evidence type="ECO:0000313" key="4">
    <source>
        <dbReference type="Proteomes" id="UP000198838"/>
    </source>
</evidence>
<keyword evidence="1" id="KW-0413">Isomerase</keyword>
<evidence type="ECO:0000259" key="2">
    <source>
        <dbReference type="PROSITE" id="PS50198"/>
    </source>
</evidence>
<dbReference type="PANTHER" id="PTHR47245">
    <property type="entry name" value="PEPTIDYLPROLYL ISOMERASE"/>
    <property type="match status" value="1"/>
</dbReference>
<proteinExistence type="predicted"/>
<dbReference type="Gene3D" id="3.10.50.40">
    <property type="match status" value="1"/>
</dbReference>
<dbReference type="Pfam" id="PF00639">
    <property type="entry name" value="Rotamase"/>
    <property type="match status" value="1"/>
</dbReference>
<evidence type="ECO:0000313" key="3">
    <source>
        <dbReference type="EMBL" id="SFB28011.1"/>
    </source>
</evidence>
<keyword evidence="1" id="KW-0697">Rotamase</keyword>
<dbReference type="GO" id="GO:0003755">
    <property type="term" value="F:peptidyl-prolyl cis-trans isomerase activity"/>
    <property type="evidence" value="ECO:0007669"/>
    <property type="project" value="UniProtKB-KW"/>
</dbReference>
<gene>
    <name evidence="3" type="ORF">SAMN05216249_1174</name>
</gene>
<dbReference type="OrthoDB" id="14196at2"/>
<dbReference type="AlphaFoldDB" id="A0A1I0ZR76"/>
<dbReference type="SUPFAM" id="SSF54534">
    <property type="entry name" value="FKBP-like"/>
    <property type="match status" value="1"/>
</dbReference>